<accession>A0A6J6C6M8</accession>
<protein>
    <submittedName>
        <fullName evidence="2">Unannotated protein</fullName>
    </submittedName>
</protein>
<dbReference type="InterPro" id="IPR016162">
    <property type="entry name" value="Ald_DH_N"/>
</dbReference>
<dbReference type="AlphaFoldDB" id="A0A6J6C6M8"/>
<dbReference type="GO" id="GO:0004350">
    <property type="term" value="F:glutamate-5-semialdehyde dehydrogenase activity"/>
    <property type="evidence" value="ECO:0007669"/>
    <property type="project" value="TreeGrafter"/>
</dbReference>
<name>A0A6J6C6M8_9ZZZZ</name>
<feature type="domain" description="Aldehyde dehydrogenase" evidence="1">
    <location>
        <begin position="48"/>
        <end position="317"/>
    </location>
</feature>
<dbReference type="EMBL" id="CAEZSR010000016">
    <property type="protein sequence ID" value="CAB4546637.1"/>
    <property type="molecule type" value="Genomic_DNA"/>
</dbReference>
<reference evidence="2" key="1">
    <citation type="submission" date="2020-05" db="EMBL/GenBank/DDBJ databases">
        <authorList>
            <person name="Chiriac C."/>
            <person name="Salcher M."/>
            <person name="Ghai R."/>
            <person name="Kavagutti S V."/>
        </authorList>
    </citation>
    <scope>NUCLEOTIDE SEQUENCE</scope>
</reference>
<dbReference type="InterPro" id="IPR016163">
    <property type="entry name" value="Ald_DH_C"/>
</dbReference>
<evidence type="ECO:0000313" key="2">
    <source>
        <dbReference type="EMBL" id="CAB4546637.1"/>
    </source>
</evidence>
<proteinExistence type="predicted"/>
<dbReference type="Gene3D" id="3.40.605.10">
    <property type="entry name" value="Aldehyde Dehydrogenase, Chain A, domain 1"/>
    <property type="match status" value="1"/>
</dbReference>
<gene>
    <name evidence="2" type="ORF">UFOPK1493_00731</name>
</gene>
<dbReference type="Gene3D" id="3.40.309.10">
    <property type="entry name" value="Aldehyde Dehydrogenase, Chain A, domain 2"/>
    <property type="match status" value="1"/>
</dbReference>
<evidence type="ECO:0000259" key="1">
    <source>
        <dbReference type="Pfam" id="PF00171"/>
    </source>
</evidence>
<sequence>MPTGPLRCLTPGQLVPFGGDRVAVVGDDLAAAFVEGDRLVVVQETGDLLHIPRAEHERVHVAVGAALEAFHALAGVTDDQLSQFFCGFADRLADDQVFAPIAAANDGDVASATARGRSTTRLVLSPKMRADMIAGLRVWQHTDGRRDVQVGRVDHAGWSVETRRAPLGVVGFVFEGRPNVFADATGVLRTGNTVVFRIGSDALGTARAIMTHAVEPALRAAGVPVGAVQLVDAAAHAAGWALFADARLGLAVARGSGHAVAQLGAVARQHGVPASLHGTGGAWAVVHPDADAGDLARIVRHSLDRKVCNTLNVCCVVRAGADRLVPVVLEAGRSAAAERGATLVVHATPSSAPFAGPDAIPQAVDDLGTEWEWERDPELSLVVVDDVDEAVALFNRHSPRFVATLIGGDAAAQQRFYDTVDAPFVGNGFTRWVDGQFAFDQPELGLSNWQSGRLFARGGVLSGDSVHTVRTRAHVTDHDLHR</sequence>
<dbReference type="SUPFAM" id="SSF53720">
    <property type="entry name" value="ALDH-like"/>
    <property type="match status" value="1"/>
</dbReference>
<dbReference type="InterPro" id="IPR015590">
    <property type="entry name" value="Aldehyde_DH_dom"/>
</dbReference>
<dbReference type="InterPro" id="IPR016161">
    <property type="entry name" value="Ald_DH/histidinol_DH"/>
</dbReference>
<dbReference type="PANTHER" id="PTHR11063">
    <property type="entry name" value="GLUTAMATE SEMIALDEHYDE DEHYDROGENASE"/>
    <property type="match status" value="1"/>
</dbReference>
<dbReference type="Pfam" id="PF00171">
    <property type="entry name" value="Aldedh"/>
    <property type="match status" value="1"/>
</dbReference>
<dbReference type="PANTHER" id="PTHR11063:SF8">
    <property type="entry name" value="DELTA-1-PYRROLINE-5-CARBOXYLATE SYNTHASE"/>
    <property type="match status" value="1"/>
</dbReference>
<organism evidence="2">
    <name type="scientific">freshwater metagenome</name>
    <dbReference type="NCBI Taxonomy" id="449393"/>
    <lineage>
        <taxon>unclassified sequences</taxon>
        <taxon>metagenomes</taxon>
        <taxon>ecological metagenomes</taxon>
    </lineage>
</organism>